<keyword evidence="3" id="KW-1133">Transmembrane helix</keyword>
<dbReference type="GO" id="GO:0016020">
    <property type="term" value="C:membrane"/>
    <property type="evidence" value="ECO:0007669"/>
    <property type="project" value="UniProtKB-SubCell"/>
</dbReference>
<accession>A0AA39XE49</accession>
<evidence type="ECO:0000256" key="7">
    <source>
        <dbReference type="ARBA" id="ARBA00035112"/>
    </source>
</evidence>
<keyword evidence="2" id="KW-0812">Transmembrane</keyword>
<dbReference type="GO" id="GO:0043386">
    <property type="term" value="P:mycotoxin biosynthetic process"/>
    <property type="evidence" value="ECO:0007669"/>
    <property type="project" value="InterPro"/>
</dbReference>
<evidence type="ECO:0000256" key="4">
    <source>
        <dbReference type="ARBA" id="ARBA00023026"/>
    </source>
</evidence>
<sequence length="184" mass="21413">MGKAKKIPHLRDTKYSRLHTTSIDVTLIQNPNNPKHIFRMPANPKVDAAWDRIAHWGYGPDTYMAEIDAFHQLHCLDILRQNIMCHADMEMLTYNWRLTQHNPFPDMGAVKMCRDFDALLKWQEEDELKDKPAKWAKMVRPVDAVMLPMPERFNEAEVTGYLLGGVMLTRLEGVTMPNDCYKEL</sequence>
<reference evidence="8" key="1">
    <citation type="submission" date="2023-06" db="EMBL/GenBank/DDBJ databases">
        <title>Genome-scale phylogeny and comparative genomics of the fungal order Sordariales.</title>
        <authorList>
            <consortium name="Lawrence Berkeley National Laboratory"/>
            <person name="Hensen N."/>
            <person name="Bonometti L."/>
            <person name="Westerberg I."/>
            <person name="Brannstrom I.O."/>
            <person name="Guillou S."/>
            <person name="Cros-Aarteil S."/>
            <person name="Calhoun S."/>
            <person name="Haridas S."/>
            <person name="Kuo A."/>
            <person name="Mondo S."/>
            <person name="Pangilinan J."/>
            <person name="Riley R."/>
            <person name="Labutti K."/>
            <person name="Andreopoulos B."/>
            <person name="Lipzen A."/>
            <person name="Chen C."/>
            <person name="Yanf M."/>
            <person name="Daum C."/>
            <person name="Ng V."/>
            <person name="Clum A."/>
            <person name="Steindorff A."/>
            <person name="Ohm R."/>
            <person name="Martin F."/>
            <person name="Silar P."/>
            <person name="Natvig D."/>
            <person name="Lalanne C."/>
            <person name="Gautier V."/>
            <person name="Ament-Velasquez S.L."/>
            <person name="Kruys A."/>
            <person name="Hutchinson M.I."/>
            <person name="Powell A.J."/>
            <person name="Barry K."/>
            <person name="Miller A.N."/>
            <person name="Grigoriev I.V."/>
            <person name="Debuchy R."/>
            <person name="Gladieux P."/>
            <person name="Thoren M.H."/>
            <person name="Johannesson H."/>
        </authorList>
    </citation>
    <scope>NUCLEOTIDE SEQUENCE</scope>
    <source>
        <strain evidence="8">CBS 606.72</strain>
    </source>
</reference>
<dbReference type="PANTHER" id="PTHR33365">
    <property type="entry name" value="YALI0B05434P"/>
    <property type="match status" value="1"/>
</dbReference>
<name>A0AA39XE49_9PEZI</name>
<dbReference type="EMBL" id="JAULSU010000001">
    <property type="protein sequence ID" value="KAK0632297.1"/>
    <property type="molecule type" value="Genomic_DNA"/>
</dbReference>
<dbReference type="Pfam" id="PF11807">
    <property type="entry name" value="UstYa"/>
    <property type="match status" value="1"/>
</dbReference>
<evidence type="ECO:0000256" key="3">
    <source>
        <dbReference type="ARBA" id="ARBA00022989"/>
    </source>
</evidence>
<comment type="subcellular location">
    <subcellularLocation>
        <location evidence="1">Membrane</location>
        <topology evidence="1">Single-pass membrane protein</topology>
    </subcellularLocation>
</comment>
<comment type="caution">
    <text evidence="8">The sequence shown here is derived from an EMBL/GenBank/DDBJ whole genome shotgun (WGS) entry which is preliminary data.</text>
</comment>
<keyword evidence="4" id="KW-0843">Virulence</keyword>
<protein>
    <submittedName>
        <fullName evidence="8">Uncharacterized protein</fullName>
    </submittedName>
</protein>
<dbReference type="InterPro" id="IPR021765">
    <property type="entry name" value="UstYa-like"/>
</dbReference>
<dbReference type="AlphaFoldDB" id="A0AA39XE49"/>
<gene>
    <name evidence="8" type="ORF">B0T14DRAFT_490684</name>
</gene>
<keyword evidence="6" id="KW-0325">Glycoprotein</keyword>
<evidence type="ECO:0000313" key="8">
    <source>
        <dbReference type="EMBL" id="KAK0632297.1"/>
    </source>
</evidence>
<evidence type="ECO:0000256" key="6">
    <source>
        <dbReference type="ARBA" id="ARBA00023180"/>
    </source>
</evidence>
<dbReference type="PANTHER" id="PTHR33365:SF14">
    <property type="entry name" value="TAT PATHWAY SIGNAL SEQUENCE"/>
    <property type="match status" value="1"/>
</dbReference>
<comment type="similarity">
    <text evidence="7">Belongs to the ustYa family.</text>
</comment>
<organism evidence="8 9">
    <name type="scientific">Immersiella caudata</name>
    <dbReference type="NCBI Taxonomy" id="314043"/>
    <lineage>
        <taxon>Eukaryota</taxon>
        <taxon>Fungi</taxon>
        <taxon>Dikarya</taxon>
        <taxon>Ascomycota</taxon>
        <taxon>Pezizomycotina</taxon>
        <taxon>Sordariomycetes</taxon>
        <taxon>Sordariomycetidae</taxon>
        <taxon>Sordariales</taxon>
        <taxon>Lasiosphaeriaceae</taxon>
        <taxon>Immersiella</taxon>
    </lineage>
</organism>
<dbReference type="Proteomes" id="UP001175000">
    <property type="component" value="Unassembled WGS sequence"/>
</dbReference>
<evidence type="ECO:0000256" key="1">
    <source>
        <dbReference type="ARBA" id="ARBA00004167"/>
    </source>
</evidence>
<keyword evidence="9" id="KW-1185">Reference proteome</keyword>
<keyword evidence="5" id="KW-0472">Membrane</keyword>
<evidence type="ECO:0000256" key="5">
    <source>
        <dbReference type="ARBA" id="ARBA00023136"/>
    </source>
</evidence>
<evidence type="ECO:0000313" key="9">
    <source>
        <dbReference type="Proteomes" id="UP001175000"/>
    </source>
</evidence>
<evidence type="ECO:0000256" key="2">
    <source>
        <dbReference type="ARBA" id="ARBA00022692"/>
    </source>
</evidence>
<proteinExistence type="inferred from homology"/>